<protein>
    <submittedName>
        <fullName evidence="2">Uncharacterized protein</fullName>
    </submittedName>
</protein>
<reference evidence="2" key="1">
    <citation type="submission" date="2014-09" db="EMBL/GenBank/DDBJ databases">
        <authorList>
            <person name="Magalhaes I.L.F."/>
            <person name="Oliveira U."/>
            <person name="Santos F.R."/>
            <person name="Vidigal T.H.D.A."/>
            <person name="Brescovit A.D."/>
            <person name="Santos A.J."/>
        </authorList>
    </citation>
    <scope>NUCLEOTIDE SEQUENCE</scope>
    <source>
        <tissue evidence="2">Shoot tissue taken approximately 20 cm above the soil surface</tissue>
    </source>
</reference>
<evidence type="ECO:0000256" key="1">
    <source>
        <dbReference type="SAM" id="MobiDB-lite"/>
    </source>
</evidence>
<proteinExistence type="predicted"/>
<sequence>METEAPAPAGAAEKPPWCQMPRR</sequence>
<reference evidence="2" key="2">
    <citation type="journal article" date="2015" name="Data Brief">
        <title>Shoot transcriptome of the giant reed, Arundo donax.</title>
        <authorList>
            <person name="Barrero R.A."/>
            <person name="Guerrero F.D."/>
            <person name="Moolhuijzen P."/>
            <person name="Goolsby J.A."/>
            <person name="Tidwell J."/>
            <person name="Bellgard S.E."/>
            <person name="Bellgard M.I."/>
        </authorList>
    </citation>
    <scope>NUCLEOTIDE SEQUENCE</scope>
    <source>
        <tissue evidence="2">Shoot tissue taken approximately 20 cm above the soil surface</tissue>
    </source>
</reference>
<evidence type="ECO:0000313" key="2">
    <source>
        <dbReference type="EMBL" id="JAE18356.1"/>
    </source>
</evidence>
<dbReference type="EMBL" id="GBRH01179540">
    <property type="protein sequence ID" value="JAE18356.1"/>
    <property type="molecule type" value="Transcribed_RNA"/>
</dbReference>
<feature type="compositionally biased region" description="Low complexity" evidence="1">
    <location>
        <begin position="1"/>
        <end position="16"/>
    </location>
</feature>
<dbReference type="AlphaFoldDB" id="A0A0A9G733"/>
<feature type="region of interest" description="Disordered" evidence="1">
    <location>
        <begin position="1"/>
        <end position="23"/>
    </location>
</feature>
<name>A0A0A9G733_ARUDO</name>
<organism evidence="2">
    <name type="scientific">Arundo donax</name>
    <name type="common">Giant reed</name>
    <name type="synonym">Donax arundinaceus</name>
    <dbReference type="NCBI Taxonomy" id="35708"/>
    <lineage>
        <taxon>Eukaryota</taxon>
        <taxon>Viridiplantae</taxon>
        <taxon>Streptophyta</taxon>
        <taxon>Embryophyta</taxon>
        <taxon>Tracheophyta</taxon>
        <taxon>Spermatophyta</taxon>
        <taxon>Magnoliopsida</taxon>
        <taxon>Liliopsida</taxon>
        <taxon>Poales</taxon>
        <taxon>Poaceae</taxon>
        <taxon>PACMAD clade</taxon>
        <taxon>Arundinoideae</taxon>
        <taxon>Arundineae</taxon>
        <taxon>Arundo</taxon>
    </lineage>
</organism>
<accession>A0A0A9G733</accession>